<sequence>MDQTMDVGPVSPKDLTNLERYVKVIFYDDDRDFIVFESDIKLCDNMPIPGPIVGGRRYAMLGFAEIKQQKRDNEHIDPCYASGIIISSQPNSTGHICGSFGGVAGLSGGPVFDLSCNHLIGICVSTDDLDDRETSFGRFSSDMINYCKEITIVRIMPVEVAAVLLHSAIKREKQLKRRL</sequence>
<accession>A0AAF3J2X4</accession>
<evidence type="ECO:0000313" key="2">
    <source>
        <dbReference type="WBParaSite" id="MBELARI_LOCUS12864"/>
    </source>
</evidence>
<dbReference type="SUPFAM" id="SSF50494">
    <property type="entry name" value="Trypsin-like serine proteases"/>
    <property type="match status" value="1"/>
</dbReference>
<dbReference type="Proteomes" id="UP000887575">
    <property type="component" value="Unassembled WGS sequence"/>
</dbReference>
<evidence type="ECO:0000313" key="1">
    <source>
        <dbReference type="Proteomes" id="UP000887575"/>
    </source>
</evidence>
<name>A0AAF3J2X4_9BILA</name>
<keyword evidence="1" id="KW-1185">Reference proteome</keyword>
<dbReference type="InterPro" id="IPR009003">
    <property type="entry name" value="Peptidase_S1_PA"/>
</dbReference>
<reference evidence="2" key="1">
    <citation type="submission" date="2024-02" db="UniProtKB">
        <authorList>
            <consortium name="WormBaseParasite"/>
        </authorList>
    </citation>
    <scope>IDENTIFICATION</scope>
</reference>
<organism evidence="1 2">
    <name type="scientific">Mesorhabditis belari</name>
    <dbReference type="NCBI Taxonomy" id="2138241"/>
    <lineage>
        <taxon>Eukaryota</taxon>
        <taxon>Metazoa</taxon>
        <taxon>Ecdysozoa</taxon>
        <taxon>Nematoda</taxon>
        <taxon>Chromadorea</taxon>
        <taxon>Rhabditida</taxon>
        <taxon>Rhabditina</taxon>
        <taxon>Rhabditomorpha</taxon>
        <taxon>Rhabditoidea</taxon>
        <taxon>Rhabditidae</taxon>
        <taxon>Mesorhabditinae</taxon>
        <taxon>Mesorhabditis</taxon>
    </lineage>
</organism>
<proteinExistence type="predicted"/>
<dbReference type="AlphaFoldDB" id="A0AAF3J2X4"/>
<protein>
    <submittedName>
        <fullName evidence="2">Uncharacterized protein</fullName>
    </submittedName>
</protein>
<dbReference type="WBParaSite" id="MBELARI_LOCUS12864">
    <property type="protein sequence ID" value="MBELARI_LOCUS12864"/>
    <property type="gene ID" value="MBELARI_LOCUS12864"/>
</dbReference>